<name>A0ABX2N4E6_9SPHN</name>
<protein>
    <recommendedName>
        <fullName evidence="4">DUF4440 domain-containing protein</fullName>
    </recommendedName>
</protein>
<dbReference type="InterPro" id="IPR032710">
    <property type="entry name" value="NTF2-like_dom_sf"/>
</dbReference>
<feature type="region of interest" description="Disordered" evidence="1">
    <location>
        <begin position="175"/>
        <end position="200"/>
    </location>
</feature>
<dbReference type="PROSITE" id="PS51257">
    <property type="entry name" value="PROKAR_LIPOPROTEIN"/>
    <property type="match status" value="1"/>
</dbReference>
<gene>
    <name evidence="2" type="ORF">HUO14_11555</name>
</gene>
<dbReference type="SUPFAM" id="SSF54427">
    <property type="entry name" value="NTF2-like"/>
    <property type="match status" value="1"/>
</dbReference>
<evidence type="ECO:0000256" key="1">
    <source>
        <dbReference type="SAM" id="MobiDB-lite"/>
    </source>
</evidence>
<dbReference type="RefSeq" id="WP_176279974.1">
    <property type="nucleotide sequence ID" value="NZ_JABWMH010000003.1"/>
</dbReference>
<evidence type="ECO:0000313" key="2">
    <source>
        <dbReference type="EMBL" id="NVD28539.1"/>
    </source>
</evidence>
<comment type="caution">
    <text evidence="2">The sequence shown here is derived from an EMBL/GenBank/DDBJ whole genome shotgun (WGS) entry which is preliminary data.</text>
</comment>
<sequence>MRLFAAIGITLILAGCASGGGRMNDRERYNRAAGKPVANPSAVVKAELSFARLAQEKGQWTAFRETAADDAIMFVPAITEAKQWLNGKADPQSAVEWQPHRISMSCDGSLAVSTGAWQAANGSTGSFVTIWRLENFDERHRGKDQEWKWVFDHGTPLDEPLPAPDFIETEVASCTGKTPEQTGEAGAQKPADRRVGKSPDGTLVWDAVQYSGKNPSITVRAWDGNRMQAVEHALKEDQPQ</sequence>
<dbReference type="Proteomes" id="UP000652427">
    <property type="component" value="Unassembled WGS sequence"/>
</dbReference>
<proteinExistence type="predicted"/>
<accession>A0ABX2N4E6</accession>
<organism evidence="2 3">
    <name type="scientific">Parasphingorhabdus flavimaris</name>
    <dbReference type="NCBI Taxonomy" id="266812"/>
    <lineage>
        <taxon>Bacteria</taxon>
        <taxon>Pseudomonadati</taxon>
        <taxon>Pseudomonadota</taxon>
        <taxon>Alphaproteobacteria</taxon>
        <taxon>Sphingomonadales</taxon>
        <taxon>Sphingomonadaceae</taxon>
        <taxon>Parasphingorhabdus</taxon>
    </lineage>
</organism>
<evidence type="ECO:0008006" key="4">
    <source>
        <dbReference type="Google" id="ProtNLM"/>
    </source>
</evidence>
<evidence type="ECO:0000313" key="3">
    <source>
        <dbReference type="Proteomes" id="UP000652427"/>
    </source>
</evidence>
<reference evidence="2 3" key="1">
    <citation type="submission" date="2020-06" db="EMBL/GenBank/DDBJ databases">
        <authorList>
            <person name="Kim S.-J."/>
            <person name="Park S.-J."/>
        </authorList>
    </citation>
    <scope>NUCLEOTIDE SEQUENCE [LARGE SCALE GENOMIC DNA]</scope>
    <source>
        <strain evidence="2 3">SW-151</strain>
    </source>
</reference>
<dbReference type="EMBL" id="JABWMH010000003">
    <property type="protein sequence ID" value="NVD28539.1"/>
    <property type="molecule type" value="Genomic_DNA"/>
</dbReference>
<keyword evidence="3" id="KW-1185">Reference proteome</keyword>